<feature type="domain" description="Teneurin-like YD-shell" evidence="3">
    <location>
        <begin position="2167"/>
        <end position="2432"/>
    </location>
</feature>
<dbReference type="Proteomes" id="UP001234880">
    <property type="component" value="Unassembled WGS sequence"/>
</dbReference>
<evidence type="ECO:0000313" key="5">
    <source>
        <dbReference type="Proteomes" id="UP001234880"/>
    </source>
</evidence>
<sequence>MGGIAESVNLFRGDVTLPLRLVSVTSRSGLEAWATLLYQGPSADEVDRWNLDTPTGLCGVGWKTGFDFIALDDKATGAPNDDDYYLVTEGRPRRLFKTASASGYEEYELEEYEFWTIRHYPADERWLIVKEDGNRYTYGGRAPDPASSPVQYGVKWGGPRGNWRGSSVQTSGQSRFPIAWNLAEIRNPWGDVIRFGYDNDLEVIGTSAGLTCTRASRLASVTAPYGRTLTYHYAEKVHNESVHEYQIPHHDPQTPGLHAFQDRWDPHYLDSIEVRNAPDAASGSGELVLTVRFGYELVNASARYGNDPDFCKRYLTKIVMTTGDGLALPGYAFDYYNEPSTGAAGTERRGALKSVVHPQGGRATYGYTKTALARTSRTLEITPAGTPRVWFGPDYTVITVLDGDHSGLDVSVYSWTGEWIAARQTYTLPDKVDLETLRVSAEGEFFALSFVSQGAAPKLHLALFRKEYGRRGNWFMDRTPTVLDIDEGDQGLVSTGQEFVIAVASGGHGCLRVWDPVSKSWLDRRLPALDRAASYALAATHDYFALASFHPATRRVTLTLQYLDNADRQFRPIHLQVNALNDVLWDEANTPADFWGTGADYAVMTYATRKDDTSLDYKITIQQWGADFTAKVGLDTSYSVATADDLPFLRSVASGAVVGNVGHLFRFNGVRWAEGELPLPAPGAEPRHFAYGSDLAVVSGPHGAAMAAFDPFADQWSVVRRTTTGGTGVVPTINGDYVSMDRSVQYRNAAGEFTEVCTLPSPMVTGSLANRAPQFLAYQDAERGTHVLPIANGRVLPASATRLPNEQIATDGTGQPGTHLIGPSSFVTFTGSGFDRPSKLTLHHYLDGKVTGPVERYPVATLRFEDGAAQPWGSGTRSATGIQYAYDGDNVSLSPDGTGTEFAAATAVYGVAATPASVRYPAAETTPFGRSEYRFHNDRSPRAMGLVPDDALLESAGVYYSYLNGMLYDQTDYDADGEVVERVMNLYEVVTEVEPLDGGGSRPLVGGYVRPVAVETSLYEKVIEVPAGADGPLDTVPADLVAAFAGHDVDVADGRLVAAAPGRWRLYPDPERLTYLPVTRDGDRLTASAAVTRTVSYQHSRATGLLVSDSTSSHDAQGRLATFRREIYYGWQIPAYRALAEAHVWSPVVLSLRFHQLDGSSPGDPVECSLTTLRAWPGCGEGDVALAPGRTYAALSPAVYDPTRTVPVRFDDWDNAEPDVDQWRRIGEVVARTRHGAVREATDVQGRPSCNVLDVTGTQRLAEFTNAGLGEVSYLGFEQYESDDGWSLSDGSPLVSHIVEGDAHTGFRSLRLPPGPASLRRSLSLRGDGTVYILSYWVKTPAGFSGGAAWRVEGPRGTLGTFPVEGTGDQWAHRHHVVRCDAEPGGAVDVTLSLTNAGSDAVLLDTMVFTPLTATAEATVFHPRFGDPTATVTPDGGTDRVIYDSYRRAVGSVGPHAMVTSALALYLVRQRDPRLPFAFPADAPNAIVEVRPQNGGVLADLTQGAAWTREWSGADPARWAAREGRLVHTAAGEDTLTFLPSDGLEDYGVRVSLHLPRSGDGTPVQPAQPLGLAIGDAVRVVWEPARGWTVTVGEDTVVPGDPSGAGIATDWLLLAPKDPVSGRTAVLFYADGEQVFARLDTPAVRGPVRLRAGDANLAFSDIATLVGPQITVSYLDGAAREIQHQGFDGEATVVAATLYDPVGRAAVGTKEARLPGLPGYRSDLVRTFDPATGVMTGEVTDAYPADEGYPYLRTDFRRTAQSLVSTQGVPGRAFAIRGSGDLGNDNPHVRHIDHGTNQSGEFGDAWPSHQYFVTRISDPNGDRSYTVTTKTGEQVGVARGPAADGRLRTAWFDYDGAGRLTRVLPPAGVEALRRGDSDGDAWATVNEYSYAGHLIARTTPDTGTTRYVHDRSGAVRFSLTAEGTGTDGADDTIAYTKYDPLGRVTEEGFFTGRWDQQALEDLAGTSPDWPDATQPHTVTLRNSYDGDGADPTLFGRLARTETWLPDGSPATVERLAYDIDGNLIAKSLTAYGFDAEERVISYTYDAAGNLTGIGYPPGSAEPRIVRGYDRLGRLHQVGTPEDPGAYGRFSYGARGELISSDTPLGAERVLRRTSTYTPPGWPLSTRHELDDGSLLLEQHLSYTEDGYRGAGYFDGKAAGVRTTDAAQDQTWRYRYDGLSQITDAENAGCPEAGLEHVTYGPNGNITALTRGQRDEVYAYRPTSDRLDAVTSGGQRLDGYDYHRGGAVTGAERLGIERIAYHPVTGLPQRLELAARPPERTGNQRVELVYDSDRQRAVKLHEDAAGTALTARLYVRGSDAASLFEAVRTPSGTKAQQYVYGPEGLTALLSGAKRYTVVRDHLGSPRQVVDETGAVVAAYDYTPFGATITRPGSAQPDVLVYRYTGQEWDPETGLYNYRARLYDPVLGRYYAADPAARGSSPYVYVENNPVNLIDPDGEEPLTAFLIIVIAGAVIGAVAGAVTYATTHQGNFNAGAFFAYAAVGTVAGAVGGAIGYGAGLLATEVLAAASVSTSTSIGSGIFVGAATGAVDGAVSGSLNQVGVNLIEHRPIGEGVGLAAGMGAGIGAAVGGLAGGVTGAANWKAARLAETRGHDVFASSPQKYYLHSGQSYWHSIPAGARPRKWLGNTPGALANRLAMGRVGARSVLTINAHGNPTSTKLDFTGFRMRATDITNALQGERMVGINATICWAGSNGVARTWANKLNVPVRAASGRVWAWRYPATTVDRFGGFRTYYPSKLLTGWIALFGY</sequence>
<evidence type="ECO:0000256" key="2">
    <source>
        <dbReference type="SAM" id="Phobius"/>
    </source>
</evidence>
<gene>
    <name evidence="4" type="ORF">JOF35_003351</name>
</gene>
<protein>
    <submittedName>
        <fullName evidence="4">RHS repeat-associated protein</fullName>
    </submittedName>
</protein>
<reference evidence="4 5" key="1">
    <citation type="submission" date="2023-07" db="EMBL/GenBank/DDBJ databases">
        <title>Sequencing the genomes of 1000 actinobacteria strains.</title>
        <authorList>
            <person name="Klenk H.-P."/>
        </authorList>
    </citation>
    <scope>NUCLEOTIDE SEQUENCE [LARGE SCALE GENOMIC DNA]</scope>
    <source>
        <strain evidence="4 5">DSM 41600</strain>
    </source>
</reference>
<dbReference type="InterPro" id="IPR056823">
    <property type="entry name" value="TEN-like_YD-shell"/>
</dbReference>
<dbReference type="NCBIfam" id="TIGR03696">
    <property type="entry name" value="Rhs_assc_core"/>
    <property type="match status" value="1"/>
</dbReference>
<proteinExistence type="predicted"/>
<organism evidence="4 5">
    <name type="scientific">Streptomyces demainii</name>
    <dbReference type="NCBI Taxonomy" id="588122"/>
    <lineage>
        <taxon>Bacteria</taxon>
        <taxon>Bacillati</taxon>
        <taxon>Actinomycetota</taxon>
        <taxon>Actinomycetes</taxon>
        <taxon>Kitasatosporales</taxon>
        <taxon>Streptomycetaceae</taxon>
        <taxon>Streptomyces</taxon>
    </lineage>
</organism>
<dbReference type="PANTHER" id="PTHR32305:SF15">
    <property type="entry name" value="PROTEIN RHSA-RELATED"/>
    <property type="match status" value="1"/>
</dbReference>
<evidence type="ECO:0000313" key="4">
    <source>
        <dbReference type="EMBL" id="MDP9611074.1"/>
    </source>
</evidence>
<dbReference type="Gene3D" id="2.180.10.10">
    <property type="entry name" value="RHS repeat-associated core"/>
    <property type="match status" value="1"/>
</dbReference>
<dbReference type="Gene3D" id="2.60.120.260">
    <property type="entry name" value="Galactose-binding domain-like"/>
    <property type="match status" value="1"/>
</dbReference>
<comment type="caution">
    <text evidence="4">The sequence shown here is derived from an EMBL/GenBank/DDBJ whole genome shotgun (WGS) entry which is preliminary data.</text>
</comment>
<dbReference type="EMBL" id="JAURUE010000001">
    <property type="protein sequence ID" value="MDP9611074.1"/>
    <property type="molecule type" value="Genomic_DNA"/>
</dbReference>
<dbReference type="PANTHER" id="PTHR32305">
    <property type="match status" value="1"/>
</dbReference>
<evidence type="ECO:0000259" key="3">
    <source>
        <dbReference type="Pfam" id="PF25023"/>
    </source>
</evidence>
<feature type="transmembrane region" description="Helical" evidence="2">
    <location>
        <begin position="2460"/>
        <end position="2483"/>
    </location>
</feature>
<keyword evidence="2" id="KW-0812">Transmembrane</keyword>
<name>A0ABT9KRV1_9ACTN</name>
<dbReference type="InterPro" id="IPR022385">
    <property type="entry name" value="Rhs_assc_core"/>
</dbReference>
<dbReference type="RefSeq" id="WP_307110710.1">
    <property type="nucleotide sequence ID" value="NZ_JAURUE010000001.1"/>
</dbReference>
<dbReference type="InterPro" id="IPR050708">
    <property type="entry name" value="T6SS_VgrG/RHS"/>
</dbReference>
<keyword evidence="5" id="KW-1185">Reference proteome</keyword>
<evidence type="ECO:0000256" key="1">
    <source>
        <dbReference type="ARBA" id="ARBA00022737"/>
    </source>
</evidence>
<keyword evidence="2" id="KW-1133">Transmembrane helix</keyword>
<feature type="transmembrane region" description="Helical" evidence="2">
    <location>
        <begin position="2495"/>
        <end position="2520"/>
    </location>
</feature>
<keyword evidence="1" id="KW-0677">Repeat</keyword>
<dbReference type="Pfam" id="PF25023">
    <property type="entry name" value="TEN_YD-shell"/>
    <property type="match status" value="1"/>
</dbReference>
<accession>A0ABT9KRV1</accession>
<keyword evidence="2" id="KW-0472">Membrane</keyword>